<proteinExistence type="predicted"/>
<gene>
    <name evidence="2" type="ORF">AV530_012056</name>
</gene>
<organism evidence="2 3">
    <name type="scientific">Patagioenas fasciata monilis</name>
    <dbReference type="NCBI Taxonomy" id="372326"/>
    <lineage>
        <taxon>Eukaryota</taxon>
        <taxon>Metazoa</taxon>
        <taxon>Chordata</taxon>
        <taxon>Craniata</taxon>
        <taxon>Vertebrata</taxon>
        <taxon>Euteleostomi</taxon>
        <taxon>Archelosauria</taxon>
        <taxon>Archosauria</taxon>
        <taxon>Dinosauria</taxon>
        <taxon>Saurischia</taxon>
        <taxon>Theropoda</taxon>
        <taxon>Coelurosauria</taxon>
        <taxon>Aves</taxon>
        <taxon>Neognathae</taxon>
        <taxon>Neoaves</taxon>
        <taxon>Columbimorphae</taxon>
        <taxon>Columbiformes</taxon>
        <taxon>Columbidae</taxon>
        <taxon>Patagioenas</taxon>
    </lineage>
</organism>
<name>A0A1V4JUW7_PATFA</name>
<feature type="region of interest" description="Disordered" evidence="1">
    <location>
        <begin position="39"/>
        <end position="70"/>
    </location>
</feature>
<keyword evidence="3" id="KW-1185">Reference proteome</keyword>
<evidence type="ECO:0000313" key="2">
    <source>
        <dbReference type="EMBL" id="OPJ75924.1"/>
    </source>
</evidence>
<dbReference type="AlphaFoldDB" id="A0A1V4JUW7"/>
<protein>
    <submittedName>
        <fullName evidence="2">Uncharacterized protein</fullName>
    </submittedName>
</protein>
<dbReference type="EMBL" id="LSYS01006159">
    <property type="protein sequence ID" value="OPJ75924.1"/>
    <property type="molecule type" value="Genomic_DNA"/>
</dbReference>
<dbReference type="Proteomes" id="UP000190648">
    <property type="component" value="Unassembled WGS sequence"/>
</dbReference>
<sequence length="70" mass="7197">MLSEVQHHANSCAVVKGSPPGQLLLGDTLDLTPAVCPDAGNAVEDTRELPEVSQDEYGEEDHGPATAGGV</sequence>
<comment type="caution">
    <text evidence="2">The sequence shown here is derived from an EMBL/GenBank/DDBJ whole genome shotgun (WGS) entry which is preliminary data.</text>
</comment>
<reference evidence="2 3" key="1">
    <citation type="submission" date="2016-02" db="EMBL/GenBank/DDBJ databases">
        <title>Band-tailed pigeon sequencing and assembly.</title>
        <authorList>
            <person name="Soares A.E."/>
            <person name="Novak B.J."/>
            <person name="Rice E.S."/>
            <person name="O'Connell B."/>
            <person name="Chang D."/>
            <person name="Weber S."/>
            <person name="Shapiro B."/>
        </authorList>
    </citation>
    <scope>NUCLEOTIDE SEQUENCE [LARGE SCALE GENOMIC DNA]</scope>
    <source>
        <strain evidence="2">BTP2013</strain>
        <tissue evidence="2">Blood</tissue>
    </source>
</reference>
<evidence type="ECO:0000256" key="1">
    <source>
        <dbReference type="SAM" id="MobiDB-lite"/>
    </source>
</evidence>
<evidence type="ECO:0000313" key="3">
    <source>
        <dbReference type="Proteomes" id="UP000190648"/>
    </source>
</evidence>
<accession>A0A1V4JUW7</accession>